<feature type="domain" description="C2H2-type" evidence="15">
    <location>
        <begin position="101"/>
        <end position="130"/>
    </location>
</feature>
<proteinExistence type="predicted"/>
<feature type="domain" description="C2H2-type" evidence="15">
    <location>
        <begin position="247"/>
        <end position="276"/>
    </location>
</feature>
<keyword evidence="5 13" id="KW-0863">Zinc-finger</keyword>
<keyword evidence="9" id="KW-0238">DNA-binding</keyword>
<dbReference type="GO" id="GO:0006357">
    <property type="term" value="P:regulation of transcription by RNA polymerase II"/>
    <property type="evidence" value="ECO:0007669"/>
    <property type="project" value="TreeGrafter"/>
</dbReference>
<dbReference type="SUPFAM" id="SSF57667">
    <property type="entry name" value="beta-beta-alpha zinc fingers"/>
    <property type="match status" value="6"/>
</dbReference>
<reference evidence="16" key="3">
    <citation type="submission" date="2025-09" db="UniProtKB">
        <authorList>
            <consortium name="Ensembl"/>
        </authorList>
    </citation>
    <scope>IDENTIFICATION</scope>
</reference>
<dbReference type="GO" id="GO:0005634">
    <property type="term" value="C:nucleus"/>
    <property type="evidence" value="ECO:0007669"/>
    <property type="project" value="UniProtKB-SubCell"/>
</dbReference>
<evidence type="ECO:0000256" key="11">
    <source>
        <dbReference type="ARBA" id="ARBA00023242"/>
    </source>
</evidence>
<evidence type="ECO:0000313" key="17">
    <source>
        <dbReference type="Proteomes" id="UP000472271"/>
    </source>
</evidence>
<comment type="subcellular location">
    <subcellularLocation>
        <location evidence="1">Nucleus</location>
    </subcellularLocation>
</comment>
<dbReference type="Proteomes" id="UP000472271">
    <property type="component" value="Chromosome 20"/>
</dbReference>
<keyword evidence="14" id="KW-0472">Membrane</keyword>
<keyword evidence="10" id="KW-0804">Transcription</keyword>
<feature type="domain" description="C2H2-type" evidence="15">
    <location>
        <begin position="69"/>
        <end position="99"/>
    </location>
</feature>
<dbReference type="FunFam" id="3.30.160.60:FF:000870">
    <property type="entry name" value="zinc finger protein 197 isoform X1"/>
    <property type="match status" value="1"/>
</dbReference>
<evidence type="ECO:0000256" key="9">
    <source>
        <dbReference type="ARBA" id="ARBA00023125"/>
    </source>
</evidence>
<keyword evidence="8" id="KW-0805">Transcription regulation</keyword>
<evidence type="ECO:0000256" key="12">
    <source>
        <dbReference type="ARBA" id="ARBA00040434"/>
    </source>
</evidence>
<dbReference type="Pfam" id="PF00096">
    <property type="entry name" value="zf-C2H2"/>
    <property type="match status" value="2"/>
</dbReference>
<name>A0A672ZKY9_9TELE</name>
<keyword evidence="14" id="KW-0812">Transmembrane</keyword>
<keyword evidence="3" id="KW-0479">Metal-binding</keyword>
<dbReference type="InterPro" id="IPR054599">
    <property type="entry name" value="TFIIIA_Zfn-C2H2"/>
</dbReference>
<feature type="transmembrane region" description="Helical" evidence="14">
    <location>
        <begin position="287"/>
        <end position="306"/>
    </location>
</feature>
<evidence type="ECO:0000256" key="7">
    <source>
        <dbReference type="ARBA" id="ARBA00022884"/>
    </source>
</evidence>
<feature type="domain" description="C2H2-type" evidence="15">
    <location>
        <begin position="41"/>
        <end position="68"/>
    </location>
</feature>
<dbReference type="Ensembl" id="ENSSORT00005018355.1">
    <property type="protein sequence ID" value="ENSSORP00005017830.1"/>
    <property type="gene ID" value="ENSSORG00005008869.1"/>
</dbReference>
<dbReference type="AlphaFoldDB" id="A0A672ZKY9"/>
<feature type="domain" description="C2H2-type" evidence="15">
    <location>
        <begin position="186"/>
        <end position="214"/>
    </location>
</feature>
<reference evidence="16" key="1">
    <citation type="submission" date="2019-06" db="EMBL/GenBank/DDBJ databases">
        <authorList>
            <consortium name="Wellcome Sanger Institute Data Sharing"/>
        </authorList>
    </citation>
    <scope>NUCLEOTIDE SEQUENCE [LARGE SCALE GENOMIC DNA]</scope>
</reference>
<sequence length="350" mass="40639">MGERLPSQKSYLCSFFDCKAKFTKSWKLEAHLCKHTGLKPFSCEICDKSFCTRYQLTRHELSHSGEKPHKCLAEGCTEAFVTNVSMKNHMARVHQHQEKHYRCNYKGCGKDFNKRNQLSAHMYEHNQLLPFHCKFSGCEKEFPTHGKLRHHEKMHQGYPCEEDGCPFQGKTWTEYQKHRRVHKVKLSCGECKKRFNNSWFLHQHSLHVHSGEKKMLSCPKVGCDKKFTHGFNLDSHILGDHEGKKPFICAHDGCGSSFAMLESLWRHGVVHDPERKKVKVGDISQPFLFLLPLLCIFISYFTSACFQKLHPKKNQPWHLANRARLRAAAKQVETQLAEKLQNTSLKDTKS</sequence>
<evidence type="ECO:0000256" key="10">
    <source>
        <dbReference type="ARBA" id="ARBA00023163"/>
    </source>
</evidence>
<evidence type="ECO:0000256" key="5">
    <source>
        <dbReference type="ARBA" id="ARBA00022771"/>
    </source>
</evidence>
<keyword evidence="2" id="KW-0690">Ribosome biogenesis</keyword>
<dbReference type="InterPro" id="IPR036236">
    <property type="entry name" value="Znf_C2H2_sf"/>
</dbReference>
<organism evidence="16 17">
    <name type="scientific">Sphaeramia orbicularis</name>
    <name type="common">orbiculate cardinalfish</name>
    <dbReference type="NCBI Taxonomy" id="375764"/>
    <lineage>
        <taxon>Eukaryota</taxon>
        <taxon>Metazoa</taxon>
        <taxon>Chordata</taxon>
        <taxon>Craniata</taxon>
        <taxon>Vertebrata</taxon>
        <taxon>Euteleostomi</taxon>
        <taxon>Actinopterygii</taxon>
        <taxon>Neopterygii</taxon>
        <taxon>Teleostei</taxon>
        <taxon>Neoteleostei</taxon>
        <taxon>Acanthomorphata</taxon>
        <taxon>Gobiaria</taxon>
        <taxon>Kurtiformes</taxon>
        <taxon>Apogonoidei</taxon>
        <taxon>Apogonidae</taxon>
        <taxon>Apogoninae</taxon>
        <taxon>Sphaeramia</taxon>
    </lineage>
</organism>
<feature type="domain" description="C2H2-type" evidence="15">
    <location>
        <begin position="131"/>
        <end position="157"/>
    </location>
</feature>
<evidence type="ECO:0000256" key="13">
    <source>
        <dbReference type="PROSITE-ProRule" id="PRU00042"/>
    </source>
</evidence>
<evidence type="ECO:0000256" key="3">
    <source>
        <dbReference type="ARBA" id="ARBA00022723"/>
    </source>
</evidence>
<dbReference type="GO" id="GO:0003723">
    <property type="term" value="F:RNA binding"/>
    <property type="evidence" value="ECO:0007669"/>
    <property type="project" value="UniProtKB-KW"/>
</dbReference>
<reference evidence="16" key="2">
    <citation type="submission" date="2025-08" db="UniProtKB">
        <authorList>
            <consortium name="Ensembl"/>
        </authorList>
    </citation>
    <scope>IDENTIFICATION</scope>
</reference>
<gene>
    <name evidence="16" type="primary">gtf3ab</name>
</gene>
<accession>A0A672ZKY9</accession>
<keyword evidence="14" id="KW-1133">Transmembrane helix</keyword>
<feature type="domain" description="C2H2-type" evidence="15">
    <location>
        <begin position="11"/>
        <end position="40"/>
    </location>
</feature>
<dbReference type="PROSITE" id="PS50157">
    <property type="entry name" value="ZINC_FINGER_C2H2_2"/>
    <property type="match status" value="8"/>
</dbReference>
<dbReference type="InParanoid" id="A0A672ZKY9"/>
<evidence type="ECO:0000256" key="14">
    <source>
        <dbReference type="SAM" id="Phobius"/>
    </source>
</evidence>
<keyword evidence="11" id="KW-0539">Nucleus</keyword>
<evidence type="ECO:0000256" key="6">
    <source>
        <dbReference type="ARBA" id="ARBA00022833"/>
    </source>
</evidence>
<dbReference type="PANTHER" id="PTHR46179">
    <property type="entry name" value="ZINC FINGER PROTEIN"/>
    <property type="match status" value="1"/>
</dbReference>
<keyword evidence="6" id="KW-0862">Zinc</keyword>
<evidence type="ECO:0000259" key="15">
    <source>
        <dbReference type="PROSITE" id="PS50157"/>
    </source>
</evidence>
<evidence type="ECO:0000256" key="4">
    <source>
        <dbReference type="ARBA" id="ARBA00022737"/>
    </source>
</evidence>
<evidence type="ECO:0000313" key="16">
    <source>
        <dbReference type="Ensembl" id="ENSSORP00005017830.1"/>
    </source>
</evidence>
<dbReference type="PANTHER" id="PTHR46179:SF1">
    <property type="entry name" value="TRANSCRIPTION FACTOR IIIA"/>
    <property type="match status" value="1"/>
</dbReference>
<keyword evidence="17" id="KW-1185">Reference proteome</keyword>
<dbReference type="GO" id="GO:0008270">
    <property type="term" value="F:zinc ion binding"/>
    <property type="evidence" value="ECO:0007669"/>
    <property type="project" value="UniProtKB-KW"/>
</dbReference>
<evidence type="ECO:0000256" key="1">
    <source>
        <dbReference type="ARBA" id="ARBA00004123"/>
    </source>
</evidence>
<evidence type="ECO:0000256" key="2">
    <source>
        <dbReference type="ARBA" id="ARBA00022517"/>
    </source>
</evidence>
<feature type="domain" description="C2H2-type" evidence="15">
    <location>
        <begin position="216"/>
        <end position="246"/>
    </location>
</feature>
<dbReference type="SMART" id="SM00355">
    <property type="entry name" value="ZnF_C2H2"/>
    <property type="match status" value="9"/>
</dbReference>
<evidence type="ECO:0000256" key="8">
    <source>
        <dbReference type="ARBA" id="ARBA00023015"/>
    </source>
</evidence>
<dbReference type="InterPro" id="IPR051061">
    <property type="entry name" value="Zinc_finger_trans_reg"/>
</dbReference>
<dbReference type="OrthoDB" id="2687452at2759"/>
<keyword evidence="4" id="KW-0677">Repeat</keyword>
<dbReference type="InterPro" id="IPR013087">
    <property type="entry name" value="Znf_C2H2_type"/>
</dbReference>
<dbReference type="Pfam" id="PF22110">
    <property type="entry name" value="TFIIIA_zf-C2H2"/>
    <property type="match status" value="1"/>
</dbReference>
<protein>
    <recommendedName>
        <fullName evidence="12">Transcription factor IIIA</fullName>
    </recommendedName>
</protein>
<dbReference type="Gene3D" id="3.30.160.60">
    <property type="entry name" value="Classic Zinc Finger"/>
    <property type="match status" value="7"/>
</dbReference>
<dbReference type="PROSITE" id="PS00028">
    <property type="entry name" value="ZINC_FINGER_C2H2_1"/>
    <property type="match status" value="7"/>
</dbReference>
<keyword evidence="7" id="KW-0694">RNA-binding</keyword>